<dbReference type="Proteomes" id="UP000267049">
    <property type="component" value="Unassembled WGS sequence"/>
</dbReference>
<dbReference type="AlphaFoldDB" id="A0A3M8T6W8"/>
<reference evidence="2 3" key="1">
    <citation type="submission" date="2018-11" db="EMBL/GenBank/DDBJ databases">
        <title>Lysobacter cryohumiis sp. nov., isolated from soil in the Tianshan Mountains, Xinjiang, China.</title>
        <authorList>
            <person name="Luo Y."/>
            <person name="Sheng H."/>
        </authorList>
    </citation>
    <scope>NUCLEOTIDE SEQUENCE [LARGE SCALE GENOMIC DNA]</scope>
    <source>
        <strain evidence="2 3">ZS60</strain>
    </source>
</reference>
<evidence type="ECO:0008006" key="4">
    <source>
        <dbReference type="Google" id="ProtNLM"/>
    </source>
</evidence>
<dbReference type="InterPro" id="IPR013783">
    <property type="entry name" value="Ig-like_fold"/>
</dbReference>
<accession>A0A3M8T6W8</accession>
<comment type="caution">
    <text evidence="2">The sequence shown here is derived from an EMBL/GenBank/DDBJ whole genome shotgun (WGS) entry which is preliminary data.</text>
</comment>
<evidence type="ECO:0000256" key="1">
    <source>
        <dbReference type="SAM" id="SignalP"/>
    </source>
</evidence>
<organism evidence="2 3">
    <name type="scientific">Montanilutibacter psychrotolerans</name>
    <dbReference type="NCBI Taxonomy" id="1327343"/>
    <lineage>
        <taxon>Bacteria</taxon>
        <taxon>Pseudomonadati</taxon>
        <taxon>Pseudomonadota</taxon>
        <taxon>Gammaproteobacteria</taxon>
        <taxon>Lysobacterales</taxon>
        <taxon>Lysobacteraceae</taxon>
        <taxon>Montanilutibacter</taxon>
    </lineage>
</organism>
<sequence>MKISRVPATATLALAIAGVLACRAAQAGETLDALATLAAIERGGAVAQAAPPAPVAATAADAAPYRDRVLSSEQLQPLPPDEDELDVGDGRPYSLYAELLLGRDDRGGQRHDEQALSFGGHWDTVNFGSLSLDATLLRNDRDNGDADDGFLLDRGNLGDDSSGRVTLWQRGLHMPGGWRVDNGLGVLDSPALPMQRNQFRFFLPGLPFAGASSTWRNDLTGLQLQAALGRSGTYSGYRVTGFDIADGHVAALGAQWRWAPGWSGAAAFLGTQGERFAHGNRFGLPDGDSNALYAATAWQGDRESVQVNLLGSEAEGIPTGTDGDARTRANGVWIDGNATRGRYQHSYGMFRLEPGLAWGAQPISNDAQGGYYRLGYQFARWSWNAGIDRIDSVSGNSFDGTYATGYARYQASSVLSYGGSLNLRHSDEDAWSAQWFVDRTTRLGQTRVQYDQSHGDGGDNWQFGIDHALPLRVGSRLSASLQHGRIGYDDGPATSTTTFALNGGRDLGDRLSVDANVRWTEGSGNEAQRGLDLNLGLDWRIAPRWSLSAGYYQNEGARRSPFVLDPLAPDPQFIELPRDRSLYVTLRYQRHGGRPQGVIGGAPGSASGRVTGTVYLDENADGVRSASEQPAANITVLLDGRYSVRTDNLGHFEFPRVASGQHTVTVVTDNLALPWFIDPADAQRRINVGLRSDEHIDVGARRTR</sequence>
<keyword evidence="3" id="KW-1185">Reference proteome</keyword>
<feature type="signal peptide" evidence="1">
    <location>
        <begin position="1"/>
        <end position="27"/>
    </location>
</feature>
<dbReference type="SUPFAM" id="SSF56935">
    <property type="entry name" value="Porins"/>
    <property type="match status" value="1"/>
</dbReference>
<evidence type="ECO:0000313" key="2">
    <source>
        <dbReference type="EMBL" id="RNF86392.1"/>
    </source>
</evidence>
<gene>
    <name evidence="2" type="ORF">EER27_02955</name>
</gene>
<dbReference type="Gene3D" id="2.60.40.10">
    <property type="entry name" value="Immunoglobulins"/>
    <property type="match status" value="1"/>
</dbReference>
<dbReference type="EMBL" id="RIBS01000001">
    <property type="protein sequence ID" value="RNF86392.1"/>
    <property type="molecule type" value="Genomic_DNA"/>
</dbReference>
<protein>
    <recommendedName>
        <fullName evidence="4">SD-repeat containing protein B domain-containing protein</fullName>
    </recommendedName>
</protein>
<dbReference type="OrthoDB" id="5964286at2"/>
<dbReference type="RefSeq" id="WP_123086508.1">
    <property type="nucleotide sequence ID" value="NZ_RIBS01000001.1"/>
</dbReference>
<keyword evidence="1" id="KW-0732">Signal</keyword>
<feature type="chain" id="PRO_5018005340" description="SD-repeat containing protein B domain-containing protein" evidence="1">
    <location>
        <begin position="28"/>
        <end position="704"/>
    </location>
</feature>
<evidence type="ECO:0000313" key="3">
    <source>
        <dbReference type="Proteomes" id="UP000267049"/>
    </source>
</evidence>
<dbReference type="PROSITE" id="PS51257">
    <property type="entry name" value="PROKAR_LIPOPROTEIN"/>
    <property type="match status" value="1"/>
</dbReference>
<dbReference type="SUPFAM" id="SSF117074">
    <property type="entry name" value="Hypothetical protein PA1324"/>
    <property type="match status" value="1"/>
</dbReference>
<name>A0A3M8T6W8_9GAMM</name>
<proteinExistence type="predicted"/>